<keyword evidence="3" id="KW-1185">Reference proteome</keyword>
<proteinExistence type="predicted"/>
<reference evidence="2" key="1">
    <citation type="submission" date="2022-03" db="EMBL/GenBank/DDBJ databases">
        <title>Cryobacterium sp. nov. strain ZS14-85, isolated from Antarctic soil.</title>
        <authorList>
            <person name="Li J."/>
            <person name="Niu G."/>
        </authorList>
    </citation>
    <scope>NUCLEOTIDE SEQUENCE</scope>
    <source>
        <strain evidence="2">ZS14-85</strain>
    </source>
</reference>
<evidence type="ECO:0000313" key="2">
    <source>
        <dbReference type="EMBL" id="MCI4657134.1"/>
    </source>
</evidence>
<keyword evidence="1" id="KW-0812">Transmembrane</keyword>
<evidence type="ECO:0000313" key="3">
    <source>
        <dbReference type="Proteomes" id="UP001165341"/>
    </source>
</evidence>
<dbReference type="Proteomes" id="UP001165341">
    <property type="component" value="Unassembled WGS sequence"/>
</dbReference>
<feature type="transmembrane region" description="Helical" evidence="1">
    <location>
        <begin position="46"/>
        <end position="63"/>
    </location>
</feature>
<sequence length="255" mass="27039">MHANLSTGIDDLSTLGQLSRWGLGVAGFMLTAAGCVAVFIANTNVAGVPLLIILGAAFLYVAATGQQLLQVNRDGLVLAGKYARTLEEVVEDPATPDVVRENLFEVAAENGIEIRRGRYDSLLERAVGEELSKLGVELGFTVADHISRRGREMDFLLSNLNDGARLPVEVKSASGVRDISRAIRQLEGFGFGEGLLIVDGSVDDRTREMAASRQIGIVSMRPESDFRSAALKALSNLSFISGTSAGTSAAAGERS</sequence>
<comment type="caution">
    <text evidence="2">The sequence shown here is derived from an EMBL/GenBank/DDBJ whole genome shotgun (WGS) entry which is preliminary data.</text>
</comment>
<protein>
    <submittedName>
        <fullName evidence="2">Uncharacterized protein</fullName>
    </submittedName>
</protein>
<name>A0AA41QTD9_9MICO</name>
<dbReference type="RefSeq" id="WP_243011123.1">
    <property type="nucleotide sequence ID" value="NZ_JALGAR010000001.1"/>
</dbReference>
<keyword evidence="1" id="KW-0472">Membrane</keyword>
<dbReference type="EMBL" id="JALGAR010000001">
    <property type="protein sequence ID" value="MCI4657134.1"/>
    <property type="molecule type" value="Genomic_DNA"/>
</dbReference>
<keyword evidence="1" id="KW-1133">Transmembrane helix</keyword>
<accession>A0AA41QTD9</accession>
<feature type="transmembrane region" description="Helical" evidence="1">
    <location>
        <begin position="21"/>
        <end position="40"/>
    </location>
</feature>
<dbReference type="AlphaFoldDB" id="A0AA41QTD9"/>
<evidence type="ECO:0000256" key="1">
    <source>
        <dbReference type="SAM" id="Phobius"/>
    </source>
</evidence>
<gene>
    <name evidence="2" type="ORF">MQH31_04810</name>
</gene>
<organism evidence="2 3">
    <name type="scientific">Cryobacterium zhongshanensis</name>
    <dbReference type="NCBI Taxonomy" id="2928153"/>
    <lineage>
        <taxon>Bacteria</taxon>
        <taxon>Bacillati</taxon>
        <taxon>Actinomycetota</taxon>
        <taxon>Actinomycetes</taxon>
        <taxon>Micrococcales</taxon>
        <taxon>Microbacteriaceae</taxon>
        <taxon>Cryobacterium</taxon>
    </lineage>
</organism>